<dbReference type="EMBL" id="CP117411">
    <property type="protein sequence ID" value="WCT74143.1"/>
    <property type="molecule type" value="Genomic_DNA"/>
</dbReference>
<reference evidence="1 2" key="1">
    <citation type="submission" date="2023-02" db="EMBL/GenBank/DDBJ databases">
        <title>Genome sequence of Sphingomonas naphthae.</title>
        <authorList>
            <person name="Kim S."/>
            <person name="Heo J."/>
            <person name="Kwon S.-W."/>
        </authorList>
    </citation>
    <scope>NUCLEOTIDE SEQUENCE [LARGE SCALE GENOMIC DNA]</scope>
    <source>
        <strain evidence="1 2">KACC 18716</strain>
    </source>
</reference>
<accession>A0ABY7TM81</accession>
<dbReference type="Proteomes" id="UP001220395">
    <property type="component" value="Chromosome"/>
</dbReference>
<proteinExistence type="predicted"/>
<sequence>MTPDDILFPSRRSLIGGSILGLAGLAWQARAAKPVDPYVTAYLDAAKRGVRYAPISRDRPGLTNTQGYAIQHAIVDAGAADGPIVAFKGGLMSAEAQRRYRADGPAFGAIRRAGTMAEGATVPLSAYRNLVLETEIAFTLARPIRRPVKDIATLQTMIGAIRPAIELPDVALDTADNLTQVDVIAANYAAARYIPGKPSRIDRAALNDVKVTLYRDGVAVAKGAATESLGDQWRAIFELVNCIVGAGYVLGAGQTILTGALGGGVPARPGVYRADYGSFGAIDFTIA</sequence>
<name>A0ABY7TM81_9SPHN</name>
<dbReference type="SUPFAM" id="SSF56529">
    <property type="entry name" value="FAH"/>
    <property type="match status" value="1"/>
</dbReference>
<gene>
    <name evidence="1" type="ORF">PQ455_02605</name>
</gene>
<dbReference type="InterPro" id="IPR036663">
    <property type="entry name" value="Fumarylacetoacetase_C_sf"/>
</dbReference>
<keyword evidence="2" id="KW-1185">Reference proteome</keyword>
<dbReference type="InterPro" id="IPR050772">
    <property type="entry name" value="Hydratase-Decarb/MhpD_sf"/>
</dbReference>
<dbReference type="RefSeq" id="WP_273688945.1">
    <property type="nucleotide sequence ID" value="NZ_CP117411.1"/>
</dbReference>
<evidence type="ECO:0008006" key="3">
    <source>
        <dbReference type="Google" id="ProtNLM"/>
    </source>
</evidence>
<organism evidence="1 2">
    <name type="scientific">Sphingomonas naphthae</name>
    <dbReference type="NCBI Taxonomy" id="1813468"/>
    <lineage>
        <taxon>Bacteria</taxon>
        <taxon>Pseudomonadati</taxon>
        <taxon>Pseudomonadota</taxon>
        <taxon>Alphaproteobacteria</taxon>
        <taxon>Sphingomonadales</taxon>
        <taxon>Sphingomonadaceae</taxon>
        <taxon>Sphingomonas</taxon>
    </lineage>
</organism>
<dbReference type="Gene3D" id="3.90.850.10">
    <property type="entry name" value="Fumarylacetoacetase-like, C-terminal domain"/>
    <property type="match status" value="1"/>
</dbReference>
<evidence type="ECO:0000313" key="2">
    <source>
        <dbReference type="Proteomes" id="UP001220395"/>
    </source>
</evidence>
<protein>
    <recommendedName>
        <fullName evidence="3">2-keto-4-pentenoate hydratase</fullName>
    </recommendedName>
</protein>
<evidence type="ECO:0000313" key="1">
    <source>
        <dbReference type="EMBL" id="WCT74143.1"/>
    </source>
</evidence>
<dbReference type="PANTHER" id="PTHR30143:SF0">
    <property type="entry name" value="2-KETO-4-PENTENOATE HYDRATASE"/>
    <property type="match status" value="1"/>
</dbReference>
<dbReference type="PANTHER" id="PTHR30143">
    <property type="entry name" value="ACID HYDRATASE"/>
    <property type="match status" value="1"/>
</dbReference>